<organism evidence="25 26">
    <name type="scientific">Chinchilla lanigera</name>
    <name type="common">Long-tailed chinchilla</name>
    <name type="synonym">Chinchilla villidera</name>
    <dbReference type="NCBI Taxonomy" id="34839"/>
    <lineage>
        <taxon>Eukaryota</taxon>
        <taxon>Metazoa</taxon>
        <taxon>Chordata</taxon>
        <taxon>Craniata</taxon>
        <taxon>Vertebrata</taxon>
        <taxon>Euteleostomi</taxon>
        <taxon>Mammalia</taxon>
        <taxon>Eutheria</taxon>
        <taxon>Euarchontoglires</taxon>
        <taxon>Glires</taxon>
        <taxon>Rodentia</taxon>
        <taxon>Hystricomorpha</taxon>
        <taxon>Chinchillidae</taxon>
        <taxon>Chinchilla</taxon>
    </lineage>
</organism>
<dbReference type="OMA" id="QQGAWTH"/>
<dbReference type="SUPFAM" id="SSF49723">
    <property type="entry name" value="Lipase/lipooxygenase domain (PLAT/LH2 domain)"/>
    <property type="match status" value="1"/>
</dbReference>
<keyword evidence="9" id="KW-0106">Calcium</keyword>
<keyword evidence="7 21" id="KW-0812">Transmembrane</keyword>
<proteinExistence type="inferred from homology"/>
<keyword evidence="3" id="KW-0813">Transport</keyword>
<keyword evidence="12" id="KW-0969">Cilium</keyword>
<dbReference type="PROSITE" id="PS51111">
    <property type="entry name" value="REJ"/>
    <property type="match status" value="1"/>
</dbReference>
<dbReference type="Ensembl" id="ENSCLAT00000012833.1">
    <property type="protein sequence ID" value="ENSCLAP00000012685.1"/>
    <property type="gene ID" value="ENSCLAG00000008764.1"/>
</dbReference>
<evidence type="ECO:0000259" key="24">
    <source>
        <dbReference type="PROSITE" id="PS51111"/>
    </source>
</evidence>
<comment type="subcellular location">
    <subcellularLocation>
        <location evidence="1">Cell projection</location>
        <location evidence="1">Cilium membrane</location>
        <topology evidence="1">Multi-pass membrane protein</topology>
    </subcellularLocation>
</comment>
<dbReference type="Pfam" id="PF02010">
    <property type="entry name" value="REJ"/>
    <property type="match status" value="2"/>
</dbReference>
<evidence type="ECO:0000256" key="10">
    <source>
        <dbReference type="ARBA" id="ARBA00022989"/>
    </source>
</evidence>
<evidence type="ECO:0000256" key="4">
    <source>
        <dbReference type="ARBA" id="ARBA00022475"/>
    </source>
</evidence>
<feature type="transmembrane region" description="Helical" evidence="21">
    <location>
        <begin position="1773"/>
        <end position="1793"/>
    </location>
</feature>
<sequence length="1969" mass="212368">GSVVHSNYSLGVEVRARAPVAVISEGTHLFVPRAAGAPVTLRGTQSYDPDHPGAALSYHWTCAAARAPGRPCFDGAAPRQPDPRSPTWSFAAERLSRCCDQFLVTLTVASGGRSSSEARVFLSTRDDPAFRLLRIAWLGFEDISVSWNQALSLRAVCEACGEAQGLSYSWELFRANATEDSGSQVPFCSTSQLLGTMALTATGKTPESDLPDVGTPTPSPQEAPPAALHWPVFGVPGSTSMQPTVGGHGTPTAGDSAALGKPLEGSPRGPEPATKSPSVQSQPPPSSSPALDGECTYPFLLSGARLPGSGPSAEADAAQGGPGEGDSLLGPFVSADGAPPVLTIDWPKAPVRREVFQGYTAAGITKPTVTVQPYSLRSGETYVLQASVESGLQGRAQLYVSVRPAPQDTTCQLQPHRGREALTVFSIFCMSGTPDFHYEFSYRIGNTSRHTLYRGRDTQYYFALPAGDPLDNYKVVVSTEIADGQGSRVQPCSVEVTVLPRYHGNSCPSEDLSSLRNLSTLQLMGSDMEIRNYVAMLTWILSRLAKDNTTTACDRWSLIQDKLISAVCTLAIADQDERIDSALTLRNLVSLPIKLRFPTAARILRFARALLRDQAQLPGRFVGDGGLGLELILLVCRVWEAAEPGKLGHEDFVQEEGMKVISEALLLSVSTGQMEFRILLQHGPRSSVQSLGPVLVHLPGDLARLVPAGEETQSLCYISQLTLFRKSPYPWGQAAGQVEDVVDLALFSCPRRSPVGRRRLETPMTVEFGGEHSEGPFSLLRGRVNVHRFSGLSPHPRESLQIHIEFAEPETRAFPVLLLLSFSRRPSPADFLVRQTHFWDTRSMQVYTPAAAGPGASVGYLSLLDANYDRSPPGERFAEAVNYTVRFQRIRCLFWDRGEWKLGSFPPRAGTSPDRVNCSYDRLAPFAILRRTLNASFEASDVSQLHGHPRNLLPSLCVVVFAILGALAVMHSRLVERHAEKRAGCIFPQGATPPGHQPYAVVVDTSFWSPARFTSRVFIVLCGENGLSETKELCCPERTLFERNSRHTFILSTPAWLGPLQHVRLWHDSSGPAPSWRLSRVAVKDLRSGQAWLFPARCWLAAGRGDGRVERELPCLHHGLGFRKLFYAKFAESLESGHTWLSLCTPPGSHGPPRTQRLALCLCLLCVHACLTALATARGRGQLPLDVGPTDLTLGALGLGLLCALAASLAAQLLSLLLRHSKVLGPMRGPAPRQRLHPGHRLSNQPAGPRPAKGGTTCSLTHVCLSHCPTGPSAGCEGLAVPGSRAGPPRPSTAAWTACGLVSLACGLGTGFLGYGFLPAQCARWLLLLSLSVVFCAFVTQPLLICCSALGFAWRSRGDSQCFAESLHEATGSLPGSGREECAGPHIPAPPGSREPGVAGVLAARQRERHLRRAQPPSRAQLRATRERMRRERHAQAALRWVDIALHVLALLLLLWMTHGTFSADAHSLSRAIRKEFVRKRKSSCPHATGGVTSAAPPALFSQPGALEGKCYLLGAAVIKRPKASTSSLPKLPWLFPALLEDALPLWSSEDQNVTRGGPGGCGVRRDARGPSPGQTRSVCEASAVLTALTASGWMDGSAGAVSVHLALYNPATQLFASVTLSVDAPPNGQPLPSAWVESFRVFGGGSASWYHRALPELAFLVLSLVHLSLQLSEMAEGGTPRYWRKPRNWLELPAVGVAFAYYVANGLLAGLAGDVADQVRQGPCRPSLDLRPMVSWGPRVRWLRGLLFFLWTLKCVSLPGLLGVAMPCCSRVWLFSLLQLVGALLLAAYVHLRHLLCAAWVLPPHTSAHPDPRLLPLGFPRRSQGYLFPALSTSRCGAKAEHLGALATVVAMLCLGVVGLRVSLLTCFQKREPCHGKSPVKLEVVATFAWRKMLAFLGLEEPELEEAEAPMDHSHHLDEFSSLLDELLLKINALSDGLELPAVEGPRATASRAGGSPEACISGYKAPR</sequence>
<keyword evidence="13 21" id="KW-0472">Membrane</keyword>
<evidence type="ECO:0000256" key="15">
    <source>
        <dbReference type="ARBA" id="ARBA00023180"/>
    </source>
</evidence>
<evidence type="ECO:0000256" key="1">
    <source>
        <dbReference type="ARBA" id="ARBA00004272"/>
    </source>
</evidence>
<feature type="region of interest" description="Disordered" evidence="20">
    <location>
        <begin position="1228"/>
        <end position="1254"/>
    </location>
</feature>
<evidence type="ECO:0000256" key="11">
    <source>
        <dbReference type="ARBA" id="ARBA00023065"/>
    </source>
</evidence>
<dbReference type="SMART" id="SM00308">
    <property type="entry name" value="LH2"/>
    <property type="match status" value="1"/>
</dbReference>
<feature type="region of interest" description="Disordered" evidence="20">
    <location>
        <begin position="1551"/>
        <end position="1577"/>
    </location>
</feature>
<feature type="transmembrane region" description="Helical" evidence="21">
    <location>
        <begin position="952"/>
        <end position="972"/>
    </location>
</feature>
<dbReference type="InterPro" id="IPR013783">
    <property type="entry name" value="Ig-like_fold"/>
</dbReference>
<dbReference type="PROSITE" id="PS50095">
    <property type="entry name" value="PLAT"/>
    <property type="match status" value="1"/>
</dbReference>
<dbReference type="GeneTree" id="ENSGT00940000162104"/>
<comment type="caution">
    <text evidence="19">Lacks conserved residue(s) required for the propagation of feature annotation.</text>
</comment>
<evidence type="ECO:0000256" key="3">
    <source>
        <dbReference type="ARBA" id="ARBA00022448"/>
    </source>
</evidence>
<dbReference type="PANTHER" id="PTHR46730">
    <property type="entry name" value="POLYCYSTIN-1"/>
    <property type="match status" value="1"/>
</dbReference>
<dbReference type="Proteomes" id="UP000694398">
    <property type="component" value="Unassembled WGS sequence"/>
</dbReference>
<comment type="similarity">
    <text evidence="2">Belongs to the polycystin family.</text>
</comment>
<feature type="region of interest" description="Disordered" evidence="20">
    <location>
        <begin position="1948"/>
        <end position="1969"/>
    </location>
</feature>
<reference evidence="25" key="1">
    <citation type="submission" date="2025-08" db="UniProtKB">
        <authorList>
            <consortium name="Ensembl"/>
        </authorList>
    </citation>
    <scope>IDENTIFICATION</scope>
</reference>
<dbReference type="GO" id="GO:0005262">
    <property type="term" value="F:calcium channel activity"/>
    <property type="evidence" value="ECO:0007669"/>
    <property type="project" value="UniProtKB-KW"/>
</dbReference>
<evidence type="ECO:0000256" key="17">
    <source>
        <dbReference type="ARBA" id="ARBA00023303"/>
    </source>
</evidence>
<dbReference type="InterPro" id="IPR001024">
    <property type="entry name" value="PLAT/LH2_dom"/>
</dbReference>
<feature type="transmembrane region" description="Helical" evidence="21">
    <location>
        <begin position="1197"/>
        <end position="1218"/>
    </location>
</feature>
<dbReference type="Gene3D" id="2.60.60.20">
    <property type="entry name" value="PLAT/LH2 domain"/>
    <property type="match status" value="1"/>
</dbReference>
<keyword evidence="10 21" id="KW-1133">Transmembrane helix</keyword>
<evidence type="ECO:0000256" key="13">
    <source>
        <dbReference type="ARBA" id="ARBA00023136"/>
    </source>
</evidence>
<dbReference type="InterPro" id="IPR057244">
    <property type="entry name" value="GAIN_B"/>
</dbReference>
<dbReference type="PANTHER" id="PTHR46730:SF4">
    <property type="entry name" value="POLYCYSTIC KIDNEY DISEASE PROTEIN 1-LIKE 1"/>
    <property type="match status" value="1"/>
</dbReference>
<dbReference type="Pfam" id="PF20519">
    <property type="entry name" value="Polycystin_dom"/>
    <property type="match status" value="1"/>
</dbReference>
<feature type="transmembrane region" description="Helical" evidence="21">
    <location>
        <begin position="1158"/>
        <end position="1177"/>
    </location>
</feature>
<keyword evidence="8" id="KW-0677">Repeat</keyword>
<dbReference type="InterPro" id="IPR036392">
    <property type="entry name" value="PLAT/LH2_dom_sf"/>
</dbReference>
<evidence type="ECO:0000256" key="9">
    <source>
        <dbReference type="ARBA" id="ARBA00022837"/>
    </source>
</evidence>
<gene>
    <name evidence="25" type="primary">Pkd1l1</name>
</gene>
<keyword evidence="4" id="KW-1003">Cell membrane</keyword>
<dbReference type="PROSITE" id="PS50221">
    <property type="entry name" value="GAIN_B"/>
    <property type="match status" value="1"/>
</dbReference>
<dbReference type="GO" id="GO:0060170">
    <property type="term" value="C:ciliary membrane"/>
    <property type="evidence" value="ECO:0007669"/>
    <property type="project" value="UniProtKB-SubCell"/>
</dbReference>
<protein>
    <recommendedName>
        <fullName evidence="18">Polycystin-1-like protein 1</fullName>
    </recommendedName>
</protein>
<feature type="transmembrane region" description="Helical" evidence="21">
    <location>
        <begin position="1438"/>
        <end position="1457"/>
    </location>
</feature>
<evidence type="ECO:0000256" key="14">
    <source>
        <dbReference type="ARBA" id="ARBA00023157"/>
    </source>
</evidence>
<evidence type="ECO:0000259" key="22">
    <source>
        <dbReference type="PROSITE" id="PS50095"/>
    </source>
</evidence>
<dbReference type="Pfam" id="PF01477">
    <property type="entry name" value="PLAT"/>
    <property type="match status" value="1"/>
</dbReference>
<feature type="transmembrane region" description="Helical" evidence="21">
    <location>
        <begin position="1844"/>
        <end position="1869"/>
    </location>
</feature>
<reference evidence="25" key="2">
    <citation type="submission" date="2025-09" db="UniProtKB">
        <authorList>
            <consortium name="Ensembl"/>
        </authorList>
    </citation>
    <scope>IDENTIFICATION</scope>
</reference>
<name>A0A8C2YP02_CHILA</name>
<keyword evidence="5" id="KW-0109">Calcium transport</keyword>
<feature type="domain" description="PLAT" evidence="22">
    <location>
        <begin position="997"/>
        <end position="1114"/>
    </location>
</feature>
<keyword evidence="11" id="KW-0406">Ion transport</keyword>
<feature type="region of interest" description="Disordered" evidence="20">
    <location>
        <begin position="1374"/>
        <end position="1397"/>
    </location>
</feature>
<evidence type="ECO:0000256" key="16">
    <source>
        <dbReference type="ARBA" id="ARBA00023273"/>
    </source>
</evidence>
<feature type="domain" description="REJ" evidence="24">
    <location>
        <begin position="1"/>
        <end position="778"/>
    </location>
</feature>
<evidence type="ECO:0000256" key="2">
    <source>
        <dbReference type="ARBA" id="ARBA00007200"/>
    </source>
</evidence>
<dbReference type="FunFam" id="2.60.60.20:FF:000017">
    <property type="entry name" value="Polycystin 1 like 1, transient receptor potential channel interacting"/>
    <property type="match status" value="1"/>
</dbReference>
<feature type="transmembrane region" description="Helical" evidence="21">
    <location>
        <begin position="1743"/>
        <end position="1766"/>
    </location>
</feature>
<keyword evidence="14" id="KW-1015">Disulfide bond</keyword>
<evidence type="ECO:0000256" key="5">
    <source>
        <dbReference type="ARBA" id="ARBA00022568"/>
    </source>
</evidence>
<accession>A0A8C2YP02</accession>
<dbReference type="InterPro" id="IPR014010">
    <property type="entry name" value="REJ_dom"/>
</dbReference>
<evidence type="ECO:0000259" key="23">
    <source>
        <dbReference type="PROSITE" id="PS50221"/>
    </source>
</evidence>
<evidence type="ECO:0000256" key="20">
    <source>
        <dbReference type="SAM" id="MobiDB-lite"/>
    </source>
</evidence>
<evidence type="ECO:0000256" key="12">
    <source>
        <dbReference type="ARBA" id="ARBA00023069"/>
    </source>
</evidence>
<keyword evidence="26" id="KW-1185">Reference proteome</keyword>
<evidence type="ECO:0000313" key="26">
    <source>
        <dbReference type="Proteomes" id="UP000694398"/>
    </source>
</evidence>
<evidence type="ECO:0000256" key="21">
    <source>
        <dbReference type="SAM" id="Phobius"/>
    </source>
</evidence>
<keyword evidence="15" id="KW-0325">Glycoprotein</keyword>
<evidence type="ECO:0000256" key="18">
    <source>
        <dbReference type="ARBA" id="ARBA00073797"/>
    </source>
</evidence>
<feature type="transmembrane region" description="Helical" evidence="21">
    <location>
        <begin position="1324"/>
        <end position="1354"/>
    </location>
</feature>
<feature type="region of interest" description="Disordered" evidence="20">
    <location>
        <begin position="202"/>
        <end position="333"/>
    </location>
</feature>
<feature type="domain" description="GAIN-B" evidence="23">
    <location>
        <begin position="788"/>
        <end position="936"/>
    </location>
</feature>
<evidence type="ECO:0000256" key="8">
    <source>
        <dbReference type="ARBA" id="ARBA00022737"/>
    </source>
</evidence>
<keyword evidence="16" id="KW-0966">Cell projection</keyword>
<evidence type="ECO:0000256" key="19">
    <source>
        <dbReference type="PROSITE-ProRule" id="PRU00152"/>
    </source>
</evidence>
<evidence type="ECO:0000313" key="25">
    <source>
        <dbReference type="Ensembl" id="ENSCLAP00000012685.1"/>
    </source>
</evidence>
<evidence type="ECO:0000256" key="7">
    <source>
        <dbReference type="ARBA" id="ARBA00022692"/>
    </source>
</evidence>
<evidence type="ECO:0000256" key="6">
    <source>
        <dbReference type="ARBA" id="ARBA00022673"/>
    </source>
</evidence>
<dbReference type="InterPro" id="IPR002859">
    <property type="entry name" value="PKD/REJ-like"/>
</dbReference>
<dbReference type="Gene3D" id="2.60.40.10">
    <property type="entry name" value="Immunoglobulins"/>
    <property type="match status" value="1"/>
</dbReference>
<keyword evidence="6" id="KW-0107">Calcium channel</keyword>
<keyword evidence="17" id="KW-0407">Ion channel</keyword>
<dbReference type="InterPro" id="IPR046791">
    <property type="entry name" value="Polycystin_dom"/>
</dbReference>
<feature type="transmembrane region" description="Helical" evidence="21">
    <location>
        <begin position="1294"/>
        <end position="1318"/>
    </location>
</feature>